<evidence type="ECO:0000313" key="5">
    <source>
        <dbReference type="Proteomes" id="UP000503018"/>
    </source>
</evidence>
<dbReference type="Proteomes" id="UP000503018">
    <property type="component" value="Chromosome"/>
</dbReference>
<accession>A0A6M4AU13</accession>
<dbReference type="PANTHER" id="PTHR11022:SF41">
    <property type="entry name" value="PEPTIDOGLYCAN-RECOGNITION PROTEIN LC-RELATED"/>
    <property type="match status" value="1"/>
</dbReference>
<dbReference type="PROSITE" id="PS00018">
    <property type="entry name" value="EF_HAND_1"/>
    <property type="match status" value="1"/>
</dbReference>
<name>A0A6M4AU13_9SPHN</name>
<dbReference type="EMBL" id="CP053015">
    <property type="protein sequence ID" value="QJQ31832.1"/>
    <property type="molecule type" value="Genomic_DNA"/>
</dbReference>
<dbReference type="Gene3D" id="3.40.80.10">
    <property type="entry name" value="Peptidoglycan recognition protein-like"/>
    <property type="match status" value="1"/>
</dbReference>
<dbReference type="InterPro" id="IPR006619">
    <property type="entry name" value="PGRP_domain_met/bac"/>
</dbReference>
<dbReference type="GO" id="GO:0009253">
    <property type="term" value="P:peptidoglycan catabolic process"/>
    <property type="evidence" value="ECO:0007669"/>
    <property type="project" value="InterPro"/>
</dbReference>
<dbReference type="AlphaFoldDB" id="A0A6M4AU13"/>
<dbReference type="GO" id="GO:0008745">
    <property type="term" value="F:N-acetylmuramoyl-L-alanine amidase activity"/>
    <property type="evidence" value="ECO:0007669"/>
    <property type="project" value="InterPro"/>
</dbReference>
<dbReference type="SMART" id="SM00644">
    <property type="entry name" value="Ami_2"/>
    <property type="match status" value="1"/>
</dbReference>
<feature type="domain" description="N-acetylmuramoyl-L-alanine amidase" evidence="2">
    <location>
        <begin position="1"/>
        <end position="132"/>
    </location>
</feature>
<dbReference type="GO" id="GO:0008270">
    <property type="term" value="F:zinc ion binding"/>
    <property type="evidence" value="ECO:0007669"/>
    <property type="project" value="InterPro"/>
</dbReference>
<reference evidence="4 5" key="1">
    <citation type="submission" date="2020-01" db="EMBL/GenBank/DDBJ databases">
        <title>Sphingomonas sp. strain CSW-10.</title>
        <authorList>
            <person name="Chen W.-M."/>
        </authorList>
    </citation>
    <scope>NUCLEOTIDE SEQUENCE [LARGE SCALE GENOMIC DNA]</scope>
    <source>
        <strain evidence="4 5">CSW-10</strain>
    </source>
</reference>
<keyword evidence="5" id="KW-1185">Reference proteome</keyword>
<dbReference type="InterPro" id="IPR018247">
    <property type="entry name" value="EF_Hand_1_Ca_BS"/>
</dbReference>
<dbReference type="CDD" id="cd06583">
    <property type="entry name" value="PGRP"/>
    <property type="match status" value="1"/>
</dbReference>
<dbReference type="InterPro" id="IPR015510">
    <property type="entry name" value="PGRP"/>
</dbReference>
<dbReference type="InterPro" id="IPR036505">
    <property type="entry name" value="Amidase/PGRP_sf"/>
</dbReference>
<protein>
    <submittedName>
        <fullName evidence="4">N-acetylmuramoyl-L-alanine amidase</fullName>
    </submittedName>
</protein>
<evidence type="ECO:0000313" key="4">
    <source>
        <dbReference type="EMBL" id="QJQ31832.1"/>
    </source>
</evidence>
<dbReference type="Pfam" id="PF01510">
    <property type="entry name" value="Amidase_2"/>
    <property type="match status" value="1"/>
</dbReference>
<dbReference type="SUPFAM" id="SSF55846">
    <property type="entry name" value="N-acetylmuramoyl-L-alanine amidase-like"/>
    <property type="match status" value="1"/>
</dbReference>
<evidence type="ECO:0000259" key="3">
    <source>
        <dbReference type="SMART" id="SM00701"/>
    </source>
</evidence>
<comment type="similarity">
    <text evidence="1">Belongs to the N-acetylmuramoyl-L-alanine amidase 2 family.</text>
</comment>
<dbReference type="RefSeq" id="WP_169944323.1">
    <property type="nucleotide sequence ID" value="NZ_CP053015.1"/>
</dbReference>
<feature type="domain" description="Peptidoglycan recognition protein family" evidence="3">
    <location>
        <begin position="1"/>
        <end position="120"/>
    </location>
</feature>
<dbReference type="SMART" id="SM00701">
    <property type="entry name" value="PGRP"/>
    <property type="match status" value="1"/>
</dbReference>
<sequence>MKRAITLIAVHCTATVEGRPFTVESIRSMHKAQGWSDIGYHWLIGINGEVWAGRPEAVQGSHIKGHNRDSIGICYVGGIGRDGKAKDTRTPAQLAALKTLLEMKRAENPAAKIRGHRDMSPDADGDGKVEPHEWLKMCPCFDVVSWCKAQGIDPL</sequence>
<proteinExistence type="inferred from homology"/>
<dbReference type="PANTHER" id="PTHR11022">
    <property type="entry name" value="PEPTIDOGLYCAN RECOGNITION PROTEIN"/>
    <property type="match status" value="1"/>
</dbReference>
<organism evidence="4 5">
    <name type="scientific">Sphingomonas lacunae</name>
    <dbReference type="NCBI Taxonomy" id="2698828"/>
    <lineage>
        <taxon>Bacteria</taxon>
        <taxon>Pseudomonadati</taxon>
        <taxon>Pseudomonadota</taxon>
        <taxon>Alphaproteobacteria</taxon>
        <taxon>Sphingomonadales</taxon>
        <taxon>Sphingomonadaceae</taxon>
        <taxon>Sphingomonas</taxon>
    </lineage>
</organism>
<gene>
    <name evidence="4" type="ORF">GV829_04685</name>
</gene>
<evidence type="ECO:0000259" key="2">
    <source>
        <dbReference type="SMART" id="SM00644"/>
    </source>
</evidence>
<dbReference type="InterPro" id="IPR002502">
    <property type="entry name" value="Amidase_domain"/>
</dbReference>
<dbReference type="KEGG" id="slan:GV829_04685"/>
<evidence type="ECO:0000256" key="1">
    <source>
        <dbReference type="ARBA" id="ARBA00007553"/>
    </source>
</evidence>